<reference evidence="10 11" key="2">
    <citation type="submission" date="2020-03" db="EMBL/GenBank/DDBJ databases">
        <title>Kangsaoukella pontilimi gen. nov., sp. nov., a new member of the family Rhodobacteraceae isolated from a tidal mudflat.</title>
        <authorList>
            <person name="Kim I.S."/>
        </authorList>
    </citation>
    <scope>NUCLEOTIDE SEQUENCE [LARGE SCALE GENOMIC DNA]</scope>
    <source>
        <strain evidence="10 11">GH1-50</strain>
    </source>
</reference>
<evidence type="ECO:0000313" key="11">
    <source>
        <dbReference type="Proteomes" id="UP000480350"/>
    </source>
</evidence>
<dbReference type="GO" id="GO:0046872">
    <property type="term" value="F:metal ion binding"/>
    <property type="evidence" value="ECO:0007669"/>
    <property type="project" value="UniProtKB-KW"/>
</dbReference>
<feature type="transmembrane region" description="Helical" evidence="7">
    <location>
        <begin position="99"/>
        <end position="123"/>
    </location>
</feature>
<comment type="caution">
    <text evidence="10">The sequence shown here is derived from an EMBL/GenBank/DDBJ whole genome shotgun (WGS) entry which is preliminary data.</text>
</comment>
<evidence type="ECO:0000259" key="8">
    <source>
        <dbReference type="Pfam" id="PF01435"/>
    </source>
</evidence>
<name>A0A7C9MAI1_9RHOB</name>
<evidence type="ECO:0000313" key="10">
    <source>
        <dbReference type="EMBL" id="MXQ08053.1"/>
    </source>
</evidence>
<comment type="cofactor">
    <cofactor evidence="6">
        <name>Zn(2+)</name>
        <dbReference type="ChEBI" id="CHEBI:29105"/>
    </cofactor>
    <text evidence="6">Binds 1 zinc ion per subunit.</text>
</comment>
<feature type="domain" description="Peptidase M48" evidence="8">
    <location>
        <begin position="172"/>
        <end position="341"/>
    </location>
</feature>
<keyword evidence="2" id="KW-0479">Metal-binding</keyword>
<feature type="domain" description="DUF7092" evidence="9">
    <location>
        <begin position="7"/>
        <end position="81"/>
    </location>
</feature>
<reference evidence="10 11" key="1">
    <citation type="submission" date="2019-12" db="EMBL/GenBank/DDBJ databases">
        <authorList>
            <person name="Lee S.D."/>
        </authorList>
    </citation>
    <scope>NUCLEOTIDE SEQUENCE [LARGE SCALE GENOMIC DNA]</scope>
    <source>
        <strain evidence="10 11">GH1-50</strain>
    </source>
</reference>
<dbReference type="Gene3D" id="3.30.2010.10">
    <property type="entry name" value="Metalloproteases ('zincins'), catalytic domain"/>
    <property type="match status" value="1"/>
</dbReference>
<evidence type="ECO:0000256" key="4">
    <source>
        <dbReference type="ARBA" id="ARBA00022833"/>
    </source>
</evidence>
<organism evidence="10 11">
    <name type="scientific">Kangsaoukella pontilimi</name>
    <dbReference type="NCBI Taxonomy" id="2691042"/>
    <lineage>
        <taxon>Bacteria</taxon>
        <taxon>Pseudomonadati</taxon>
        <taxon>Pseudomonadota</taxon>
        <taxon>Alphaproteobacteria</taxon>
        <taxon>Rhodobacterales</taxon>
        <taxon>Paracoccaceae</taxon>
        <taxon>Kangsaoukella</taxon>
    </lineage>
</organism>
<dbReference type="GO" id="GO:0004222">
    <property type="term" value="F:metalloendopeptidase activity"/>
    <property type="evidence" value="ECO:0007669"/>
    <property type="project" value="InterPro"/>
</dbReference>
<dbReference type="PANTHER" id="PTHR22726:SF1">
    <property type="entry name" value="METALLOENDOPEPTIDASE OMA1, MITOCHONDRIAL"/>
    <property type="match status" value="1"/>
</dbReference>
<dbReference type="Pfam" id="PF01435">
    <property type="entry name" value="Peptidase_M48"/>
    <property type="match status" value="1"/>
</dbReference>
<evidence type="ECO:0000256" key="7">
    <source>
        <dbReference type="SAM" id="Phobius"/>
    </source>
</evidence>
<protein>
    <submittedName>
        <fullName evidence="10">M48 family metalloprotease</fullName>
    </submittedName>
</protein>
<sequence>MSAQGFADFFDGKQASVRRVGYRVETGGIVLDIPEQGERLWPMAALREIGDQAVRTNLVLTLEDAPMSRLILTDKAAIGAVRSGAKSLRKGMPVRGLRAVLGWAVGAVASVALIVLVLVPIMADQLARILPAEGERALGEATLGQIQTALADDFSNFVPICQNPEGLDAMQTMLDRLMATGPALPHDVTVTVLDHDMVNAFALPGGQVVFFRGMLETATDPDQIAAVLAHEIGHVAARDPTRIALRSAGSLGVLGLVFGDFAGGAAVLFLVEQLIQADYTREAEAAADDLGISMLRDAEISPAALGDLFEVIRDMYGDAEGIAAHFMSHPSLGDRIDKARAASENMSVTTPSLSDEDWLALQTICNYPWD</sequence>
<dbReference type="PANTHER" id="PTHR22726">
    <property type="entry name" value="METALLOENDOPEPTIDASE OMA1"/>
    <property type="match status" value="1"/>
</dbReference>
<dbReference type="Proteomes" id="UP000480350">
    <property type="component" value="Unassembled WGS sequence"/>
</dbReference>
<dbReference type="GO" id="GO:0051603">
    <property type="term" value="P:proteolysis involved in protein catabolic process"/>
    <property type="evidence" value="ECO:0007669"/>
    <property type="project" value="TreeGrafter"/>
</dbReference>
<evidence type="ECO:0000256" key="3">
    <source>
        <dbReference type="ARBA" id="ARBA00022801"/>
    </source>
</evidence>
<accession>A0A7C9MAI1</accession>
<evidence type="ECO:0000259" key="9">
    <source>
        <dbReference type="Pfam" id="PF23368"/>
    </source>
</evidence>
<dbReference type="InterPro" id="IPR055518">
    <property type="entry name" value="DUF7092"/>
</dbReference>
<dbReference type="AlphaFoldDB" id="A0A7C9MAI1"/>
<keyword evidence="11" id="KW-1185">Reference proteome</keyword>
<dbReference type="RefSeq" id="WP_160764003.1">
    <property type="nucleotide sequence ID" value="NZ_WUPT01000002.1"/>
</dbReference>
<keyword evidence="5 6" id="KW-0482">Metalloprotease</keyword>
<dbReference type="CDD" id="cd07332">
    <property type="entry name" value="M48C_Oma1_like"/>
    <property type="match status" value="1"/>
</dbReference>
<evidence type="ECO:0000256" key="6">
    <source>
        <dbReference type="RuleBase" id="RU003983"/>
    </source>
</evidence>
<gene>
    <name evidence="10" type="ORF">GQ651_09375</name>
</gene>
<keyword evidence="3 6" id="KW-0378">Hydrolase</keyword>
<dbReference type="InterPro" id="IPR001915">
    <property type="entry name" value="Peptidase_M48"/>
</dbReference>
<dbReference type="InterPro" id="IPR051156">
    <property type="entry name" value="Mito/Outer_Membr_Metalloprot"/>
</dbReference>
<evidence type="ECO:0000256" key="1">
    <source>
        <dbReference type="ARBA" id="ARBA00022670"/>
    </source>
</evidence>
<keyword evidence="1 6" id="KW-0645">Protease</keyword>
<evidence type="ECO:0000256" key="5">
    <source>
        <dbReference type="ARBA" id="ARBA00023049"/>
    </source>
</evidence>
<keyword evidence="4 6" id="KW-0862">Zinc</keyword>
<dbReference type="GO" id="GO:0016020">
    <property type="term" value="C:membrane"/>
    <property type="evidence" value="ECO:0007669"/>
    <property type="project" value="TreeGrafter"/>
</dbReference>
<proteinExistence type="inferred from homology"/>
<comment type="similarity">
    <text evidence="6">Belongs to the peptidase M48 family.</text>
</comment>
<keyword evidence="7" id="KW-0812">Transmembrane</keyword>
<keyword evidence="7" id="KW-1133">Transmembrane helix</keyword>
<evidence type="ECO:0000256" key="2">
    <source>
        <dbReference type="ARBA" id="ARBA00022723"/>
    </source>
</evidence>
<dbReference type="Pfam" id="PF23368">
    <property type="entry name" value="DUF7092"/>
    <property type="match status" value="1"/>
</dbReference>
<keyword evidence="7" id="KW-0472">Membrane</keyword>
<dbReference type="EMBL" id="WUPT01000002">
    <property type="protein sequence ID" value="MXQ08053.1"/>
    <property type="molecule type" value="Genomic_DNA"/>
</dbReference>